<dbReference type="Pfam" id="PF18072">
    <property type="entry name" value="FGAR-AT_linker"/>
    <property type="match status" value="1"/>
</dbReference>
<comment type="subunit">
    <text evidence="12">Monomer.</text>
</comment>
<evidence type="ECO:0000256" key="5">
    <source>
        <dbReference type="ARBA" id="ARBA00022723"/>
    </source>
</evidence>
<dbReference type="Gene3D" id="3.40.50.880">
    <property type="match status" value="1"/>
</dbReference>
<feature type="binding site" evidence="12">
    <location>
        <position position="705"/>
    </location>
    <ligand>
        <name>Mg(2+)</name>
        <dbReference type="ChEBI" id="CHEBI:18420"/>
    </ligand>
</feature>
<dbReference type="Gene3D" id="3.90.650.10">
    <property type="entry name" value="PurM-like C-terminal domain"/>
    <property type="match status" value="2"/>
</dbReference>
<dbReference type="InterPro" id="IPR036676">
    <property type="entry name" value="PurM-like_C_sf"/>
</dbReference>
<keyword evidence="4 12" id="KW-0436">Ligase</keyword>
<dbReference type="Gene3D" id="3.30.1330.10">
    <property type="entry name" value="PurM-like, N-terminal domain"/>
    <property type="match status" value="2"/>
</dbReference>
<evidence type="ECO:0000256" key="4">
    <source>
        <dbReference type="ARBA" id="ARBA00022598"/>
    </source>
</evidence>
<dbReference type="Gene3D" id="1.10.8.750">
    <property type="entry name" value="Phosphoribosylformylglycinamidine synthase, linker domain"/>
    <property type="match status" value="1"/>
</dbReference>
<name>A0A7W8HFK3_9BURK</name>
<dbReference type="CDD" id="cd02204">
    <property type="entry name" value="PurL_repeat2"/>
    <property type="match status" value="1"/>
</dbReference>
<dbReference type="InterPro" id="IPR029062">
    <property type="entry name" value="Class_I_gatase-like"/>
</dbReference>
<evidence type="ECO:0000256" key="6">
    <source>
        <dbReference type="ARBA" id="ARBA00022741"/>
    </source>
</evidence>
<evidence type="ECO:0000256" key="2">
    <source>
        <dbReference type="ARBA" id="ARBA00008608"/>
    </source>
</evidence>
<dbReference type="FunFam" id="3.30.1330.10:FF:000005">
    <property type="entry name" value="Phosphoribosylformylglycinamidine synthase"/>
    <property type="match status" value="1"/>
</dbReference>
<dbReference type="GO" id="GO:0005524">
    <property type="term" value="F:ATP binding"/>
    <property type="evidence" value="ECO:0007669"/>
    <property type="project" value="UniProtKB-UniRule"/>
</dbReference>
<evidence type="ECO:0000256" key="12">
    <source>
        <dbReference type="HAMAP-Rule" id="MF_00419"/>
    </source>
</evidence>
<evidence type="ECO:0000259" key="16">
    <source>
        <dbReference type="Pfam" id="PF18076"/>
    </source>
</evidence>
<feature type="domain" description="FGAR-AT PurM N-terminal-like" evidence="17">
    <location>
        <begin position="675"/>
        <end position="832"/>
    </location>
</feature>
<dbReference type="UniPathway" id="UPA00074">
    <property type="reaction ID" value="UER00128"/>
</dbReference>
<evidence type="ECO:0000259" key="14">
    <source>
        <dbReference type="Pfam" id="PF02769"/>
    </source>
</evidence>
<dbReference type="PANTHER" id="PTHR10099:SF1">
    <property type="entry name" value="PHOSPHORIBOSYLFORMYLGLYCINAMIDINE SYNTHASE"/>
    <property type="match status" value="1"/>
</dbReference>
<organism evidence="18 19">
    <name type="scientific">Quisquiliibacterium transsilvanicum</name>
    <dbReference type="NCBI Taxonomy" id="1549638"/>
    <lineage>
        <taxon>Bacteria</taxon>
        <taxon>Pseudomonadati</taxon>
        <taxon>Pseudomonadota</taxon>
        <taxon>Betaproteobacteria</taxon>
        <taxon>Burkholderiales</taxon>
        <taxon>Burkholderiaceae</taxon>
        <taxon>Quisquiliibacterium</taxon>
    </lineage>
</organism>
<dbReference type="SUPFAM" id="SSF82697">
    <property type="entry name" value="PurS-like"/>
    <property type="match status" value="1"/>
</dbReference>
<feature type="domain" description="PurM-like C-terminal" evidence="14">
    <location>
        <begin position="459"/>
        <end position="615"/>
    </location>
</feature>
<evidence type="ECO:0000256" key="9">
    <source>
        <dbReference type="ARBA" id="ARBA00022842"/>
    </source>
</evidence>
<evidence type="ECO:0000256" key="7">
    <source>
        <dbReference type="ARBA" id="ARBA00022755"/>
    </source>
</evidence>
<dbReference type="PROSITE" id="PS51273">
    <property type="entry name" value="GATASE_TYPE_1"/>
    <property type="match status" value="1"/>
</dbReference>
<keyword evidence="3 12" id="KW-0963">Cytoplasm</keyword>
<comment type="caution">
    <text evidence="18">The sequence shown here is derived from an EMBL/GenBank/DDBJ whole genome shotgun (WGS) entry which is preliminary data.</text>
</comment>
<dbReference type="CDD" id="cd02203">
    <property type="entry name" value="PurL_repeat1"/>
    <property type="match status" value="1"/>
</dbReference>
<evidence type="ECO:0000259" key="15">
    <source>
        <dbReference type="Pfam" id="PF18072"/>
    </source>
</evidence>
<comment type="caution">
    <text evidence="12">Lacks conserved residue(s) required for the propagation of feature annotation.</text>
</comment>
<accession>A0A7W8HFK3</accession>
<evidence type="ECO:0000256" key="10">
    <source>
        <dbReference type="ARBA" id="ARBA00022962"/>
    </source>
</evidence>
<feature type="binding site" evidence="12">
    <location>
        <position position="704"/>
    </location>
    <ligand>
        <name>ATP</name>
        <dbReference type="ChEBI" id="CHEBI:30616"/>
    </ligand>
</feature>
<dbReference type="FunFam" id="1.10.8.750:FF:000002">
    <property type="entry name" value="Phosphoribosylformylglycinamidine synthase"/>
    <property type="match status" value="1"/>
</dbReference>
<reference evidence="18 19" key="1">
    <citation type="submission" date="2020-08" db="EMBL/GenBank/DDBJ databases">
        <title>Genomic Encyclopedia of Type Strains, Phase IV (KMG-IV): sequencing the most valuable type-strain genomes for metagenomic binning, comparative biology and taxonomic classification.</title>
        <authorList>
            <person name="Goeker M."/>
        </authorList>
    </citation>
    <scope>NUCLEOTIDE SEQUENCE [LARGE SCALE GENOMIC DNA]</scope>
    <source>
        <strain evidence="18 19">DSM 29781</strain>
    </source>
</reference>
<dbReference type="SUPFAM" id="SSF56042">
    <property type="entry name" value="PurM C-terminal domain-like"/>
    <property type="match status" value="2"/>
</dbReference>
<dbReference type="SUPFAM" id="SSF55326">
    <property type="entry name" value="PurM N-terminal domain-like"/>
    <property type="match status" value="2"/>
</dbReference>
<dbReference type="GO" id="GO:0005737">
    <property type="term" value="C:cytoplasm"/>
    <property type="evidence" value="ECO:0007669"/>
    <property type="project" value="UniProtKB-SubCell"/>
</dbReference>
<feature type="domain" description="Phosphoribosylformylglycinamidine synthase linker" evidence="15">
    <location>
        <begin position="184"/>
        <end position="233"/>
    </location>
</feature>
<comment type="similarity">
    <text evidence="2 12">In the N-terminal section; belongs to the FGAMS family.</text>
</comment>
<dbReference type="RefSeq" id="WP_183963632.1">
    <property type="nucleotide sequence ID" value="NZ_BAABEW010000016.1"/>
</dbReference>
<keyword evidence="5 12" id="KW-0479">Metal-binding</keyword>
<dbReference type="GO" id="GO:0004642">
    <property type="term" value="F:phosphoribosylformylglycinamidine synthase activity"/>
    <property type="evidence" value="ECO:0007669"/>
    <property type="project" value="UniProtKB-UniRule"/>
</dbReference>
<dbReference type="InterPro" id="IPR041609">
    <property type="entry name" value="PurL_linker"/>
</dbReference>
<dbReference type="FunFam" id="3.90.650.10:FF:000024">
    <property type="entry name" value="Phosphoribosylformylglycinamidine synthase"/>
    <property type="match status" value="1"/>
</dbReference>
<dbReference type="InterPro" id="IPR055181">
    <property type="entry name" value="FGAR-AT_PurM_N-like"/>
</dbReference>
<feature type="binding site" evidence="12">
    <location>
        <position position="910"/>
    </location>
    <ligand>
        <name>Mg(2+)</name>
        <dbReference type="ChEBI" id="CHEBI:18420"/>
    </ligand>
</feature>
<dbReference type="SUPFAM" id="SSF52317">
    <property type="entry name" value="Class I glutamine amidotransferase-like"/>
    <property type="match status" value="1"/>
</dbReference>
<feature type="binding site" evidence="12">
    <location>
        <begin position="322"/>
        <end position="333"/>
    </location>
    <ligand>
        <name>ATP</name>
        <dbReference type="ChEBI" id="CHEBI:30616"/>
    </ligand>
</feature>
<dbReference type="HAMAP" id="MF_00419">
    <property type="entry name" value="PurL_1"/>
    <property type="match status" value="1"/>
</dbReference>
<keyword evidence="19" id="KW-1185">Reference proteome</keyword>
<keyword evidence="10 12" id="KW-0315">Glutamine amidotransferase</keyword>
<feature type="binding site" evidence="12">
    <location>
        <position position="748"/>
    </location>
    <ligand>
        <name>Mg(2+)</name>
        <dbReference type="ChEBI" id="CHEBI:18420"/>
    </ligand>
</feature>
<evidence type="ECO:0000256" key="13">
    <source>
        <dbReference type="SAM" id="MobiDB-lite"/>
    </source>
</evidence>
<dbReference type="Pfam" id="PF02769">
    <property type="entry name" value="AIRS_C"/>
    <property type="match status" value="2"/>
</dbReference>
<keyword evidence="8 12" id="KW-0067">ATP-binding</keyword>
<evidence type="ECO:0000256" key="11">
    <source>
        <dbReference type="ARBA" id="ARBA00052585"/>
    </source>
</evidence>
<comment type="function">
    <text evidence="12">Phosphoribosylformylglycinamidine synthase involved in the purines biosynthetic pathway. Catalyzes the ATP-dependent conversion of formylglycinamide ribonucleotide (FGAR) and glutamine to yield formylglycinamidine ribonucleotide (FGAM) and glutamate.</text>
</comment>
<dbReference type="InterPro" id="IPR036604">
    <property type="entry name" value="PurS-like_sf"/>
</dbReference>
<feature type="region of interest" description="Disordered" evidence="13">
    <location>
        <begin position="318"/>
        <end position="343"/>
    </location>
</feature>
<feature type="active site" evidence="12">
    <location>
        <position position="1305"/>
    </location>
</feature>
<dbReference type="SUPFAM" id="SSF109736">
    <property type="entry name" value="FGAM synthase PurL, linker domain"/>
    <property type="match status" value="1"/>
</dbReference>
<dbReference type="EC" id="6.3.5.3" evidence="12"/>
<dbReference type="CDD" id="cd01740">
    <property type="entry name" value="GATase1_FGAR_AT"/>
    <property type="match status" value="1"/>
</dbReference>
<comment type="pathway">
    <text evidence="1 12">Purine metabolism; IMP biosynthesis via de novo pathway; 5-amino-1-(5-phospho-D-ribosyl)imidazole from N(2)-formyl-N(1)-(5-phospho-D-ribosyl)glycinamide: step 1/2.</text>
</comment>
<keyword evidence="9 12" id="KW-0460">Magnesium</keyword>
<proteinExistence type="inferred from homology"/>
<comment type="catalytic activity">
    <reaction evidence="11 12">
        <text>N(2)-formyl-N(1)-(5-phospho-beta-D-ribosyl)glycinamide + L-glutamine + ATP + H2O = 2-formamido-N(1)-(5-O-phospho-beta-D-ribosyl)acetamidine + L-glutamate + ADP + phosphate + H(+)</text>
        <dbReference type="Rhea" id="RHEA:17129"/>
        <dbReference type="ChEBI" id="CHEBI:15377"/>
        <dbReference type="ChEBI" id="CHEBI:15378"/>
        <dbReference type="ChEBI" id="CHEBI:29985"/>
        <dbReference type="ChEBI" id="CHEBI:30616"/>
        <dbReference type="ChEBI" id="CHEBI:43474"/>
        <dbReference type="ChEBI" id="CHEBI:58359"/>
        <dbReference type="ChEBI" id="CHEBI:147286"/>
        <dbReference type="ChEBI" id="CHEBI:147287"/>
        <dbReference type="ChEBI" id="CHEBI:456216"/>
        <dbReference type="EC" id="6.3.5.3"/>
    </reaction>
</comment>
<dbReference type="Pfam" id="PF18076">
    <property type="entry name" value="FGAR-AT_N"/>
    <property type="match status" value="1"/>
</dbReference>
<dbReference type="Pfam" id="PF13507">
    <property type="entry name" value="GATase_5"/>
    <property type="match status" value="1"/>
</dbReference>
<dbReference type="EMBL" id="JACHGB010000001">
    <property type="protein sequence ID" value="MBB5270338.1"/>
    <property type="molecule type" value="Genomic_DNA"/>
</dbReference>
<keyword evidence="6 12" id="KW-0547">Nucleotide-binding</keyword>
<dbReference type="InterPro" id="IPR010918">
    <property type="entry name" value="PurM-like_C_dom"/>
</dbReference>
<comment type="subcellular location">
    <subcellularLocation>
        <location evidence="12">Cytoplasm</location>
    </subcellularLocation>
</comment>
<dbReference type="NCBIfam" id="NF003672">
    <property type="entry name" value="PRK05297.1"/>
    <property type="match status" value="1"/>
</dbReference>
<evidence type="ECO:0000259" key="17">
    <source>
        <dbReference type="Pfam" id="PF22689"/>
    </source>
</evidence>
<feature type="active site" evidence="12">
    <location>
        <position position="1307"/>
    </location>
</feature>
<feature type="domain" description="Phosphoribosylformylglycinamidine synthase N-terminal" evidence="16">
    <location>
        <begin position="39"/>
        <end position="163"/>
    </location>
</feature>
<feature type="active site" description="Nucleophile" evidence="12">
    <location>
        <position position="1184"/>
    </location>
</feature>
<evidence type="ECO:0000256" key="3">
    <source>
        <dbReference type="ARBA" id="ARBA00022490"/>
    </source>
</evidence>
<dbReference type="FunFam" id="3.40.50.880:FF:000008">
    <property type="entry name" value="Phosphoribosylformylglycinamidine synthase"/>
    <property type="match status" value="1"/>
</dbReference>
<evidence type="ECO:0000256" key="1">
    <source>
        <dbReference type="ARBA" id="ARBA00004920"/>
    </source>
</evidence>
<dbReference type="GO" id="GO:0006189">
    <property type="term" value="P:'de novo' IMP biosynthetic process"/>
    <property type="evidence" value="ECO:0007669"/>
    <property type="project" value="UniProtKB-UniRule"/>
</dbReference>
<feature type="binding site" evidence="12">
    <location>
        <position position="912"/>
    </location>
    <ligand>
        <name>ATP</name>
        <dbReference type="ChEBI" id="CHEBI:30616"/>
    </ligand>
</feature>
<evidence type="ECO:0000313" key="18">
    <source>
        <dbReference type="EMBL" id="MBB5270338.1"/>
    </source>
</evidence>
<sequence>MPAYLILPGQPAHSEFRRQRLLDRLQAIDERVAAVHARHFHVVWAERELTGDERARLGALLDSTAPGEGDAQGQALYVVPRIGTISPWASKATDIAHSCGMAHIHRIERGLEYRVALRTGLIGSLLGGARALDTTALARLGASLHDRMTESLLLAPPDPAAMFASLPGKPMQRIAVGARGRAALDEANVSLGLALSDDEIEYLLDAFREEGRDPTDVELMMFAQANSEHCRHKIFNATWSVDGERRDDTLFGMVRKTHAAHPMGTVVAYSDNSAILEGGPAQRFFSRQQGANGRYEATPQLTHALLKVETHNHPTAIAPFPGAATGSGGEIRDEGATGRGSKPKFGLTGFTVSNLRIPGFEQPWETAQDATEPLALRDPLAAPYGIPERIATPLQIMLDGPIGGAAFNNEFGRPNLLGYFRTYEQNVGGAVRGYHKPIMIAGGVGSIDASHCEKLDLPPGSLLIQLGGPGMRIGLGGSAASSMGAGTNTEALDFDSVQRGNPEIQRRAQEVLDRCWSEGDANPILSIHDVGAGGLSNAFPEIVHGAGRAARFELARIPLEETGLSPAEIWCNEAQERYVLAIAPESLPLFHAFCQRERCPYAVVGTVSADHQLIVEGPDGERPVDMPIDVLLGKPPRMHREGVRASRNLPPVDATGLDLAQVCRHVLRLPAVAGKSFLITIGDRTVGGLCSRDQMVGPWQVPVADCAVGLRDFTGHAGEALSMGERTPLAVIDAAASARMAVAETVTNIAGAPIDGLGRLKLSANWMAACGEGAEDADLFDAVEAATSLCVKLGISIPVGKDSLSMRTVWREEGAEKRVTSPLSLVATAWAPVTDVRRTLTPQLQRDVDSTLILIDLGQGRQRLGASAFAQVTGQLGNDAPDLEDPALLARFFDAIQQLNADGRLLAYHDRSDGGLFAAACEMAFAGRCGVALNVDLLTIDPHAADWGDYKIRPEQVSVQRDELTIKALFNEELGALLQVRTAERDLVMGVLREAGLSAFSHVVGKPQARDRIEVYRDAKCVYAEDRAVLQAIWSETSYRMAALRDNPDCAREEYERLALPDDPGLRVAPCFDVDEDVAAPFIARGARPKVAILREQGVNGHVEMAAAFDRAGFDAYDVHMTDLFEERHRLADFKGLVACGGFSYGDVLGAGAGWARSVLFNAKLAEQFALFFQRPDSFSLGVCNGCQMMSVLKSIIPGAEHWPRFLRNRSEQFEARLAMVEVLDSPSILFAGMAGSRMPVAVAHGEGRVEFAGESQRAAAIASMRFVDNDGSVATQYPANPNGSPEGLTSFTTKDGRATILMPHPERVFRSVQMSWRDPSLGEYTPWMRMFRNARVWVG</sequence>
<feature type="domain" description="PurM-like C-terminal" evidence="14">
    <location>
        <begin position="857"/>
        <end position="1016"/>
    </location>
</feature>
<dbReference type="GO" id="GO:0046872">
    <property type="term" value="F:metal ion binding"/>
    <property type="evidence" value="ECO:0007669"/>
    <property type="project" value="UniProtKB-KW"/>
</dbReference>
<keyword evidence="7 12" id="KW-0658">Purine biosynthesis</keyword>
<evidence type="ECO:0000256" key="8">
    <source>
        <dbReference type="ARBA" id="ARBA00022840"/>
    </source>
</evidence>
<gene>
    <name evidence="12" type="primary">purL</name>
    <name evidence="18" type="ORF">HNQ70_000322</name>
</gene>
<dbReference type="Pfam" id="PF22689">
    <property type="entry name" value="FGAR-AT_PurM_N-like"/>
    <property type="match status" value="1"/>
</dbReference>
<evidence type="ECO:0000313" key="19">
    <source>
        <dbReference type="Proteomes" id="UP000532440"/>
    </source>
</evidence>
<dbReference type="SMART" id="SM01211">
    <property type="entry name" value="GATase_5"/>
    <property type="match status" value="1"/>
</dbReference>
<dbReference type="InterPro" id="IPR040707">
    <property type="entry name" value="FGAR-AT_N"/>
</dbReference>
<protein>
    <recommendedName>
        <fullName evidence="12">Phosphoribosylformylglycinamidine synthase</fullName>
        <shortName evidence="12">FGAM synthase</shortName>
        <shortName evidence="12">FGAMS</shortName>
        <ecNumber evidence="12">6.3.5.3</ecNumber>
    </recommendedName>
    <alternativeName>
        <fullName evidence="12">Formylglycinamide ribonucleotide amidotransferase</fullName>
        <shortName evidence="12">FGAR amidotransferase</shortName>
        <shortName evidence="12">FGAR-AT</shortName>
    </alternativeName>
</protein>
<dbReference type="InterPro" id="IPR010073">
    <property type="entry name" value="PurL_large"/>
</dbReference>
<dbReference type="InterPro" id="IPR036921">
    <property type="entry name" value="PurM-like_N_sf"/>
</dbReference>
<feature type="binding site" evidence="12">
    <location>
        <position position="744"/>
    </location>
    <ligand>
        <name>Mg(2+)</name>
        <dbReference type="ChEBI" id="CHEBI:18420"/>
    </ligand>
</feature>
<dbReference type="Proteomes" id="UP000532440">
    <property type="component" value="Unassembled WGS sequence"/>
</dbReference>
<dbReference type="NCBIfam" id="TIGR01735">
    <property type="entry name" value="FGAM_synt"/>
    <property type="match status" value="1"/>
</dbReference>
<dbReference type="PANTHER" id="PTHR10099">
    <property type="entry name" value="PHOSPHORIBOSYLFORMYLGLYCINAMIDINE SYNTHASE"/>
    <property type="match status" value="1"/>
</dbReference>